<evidence type="ECO:0000256" key="9">
    <source>
        <dbReference type="ARBA" id="ARBA00023004"/>
    </source>
</evidence>
<dbReference type="Proteomes" id="UP000011715">
    <property type="component" value="Unassembled WGS sequence"/>
</dbReference>
<evidence type="ECO:0000256" key="5">
    <source>
        <dbReference type="ARBA" id="ARBA00022723"/>
    </source>
</evidence>
<name>A0A0C4DMJ5_MAGP6</name>
<evidence type="ECO:0000259" key="12">
    <source>
        <dbReference type="Pfam" id="PF04209"/>
    </source>
</evidence>
<dbReference type="AlphaFoldDB" id="A0A0C4DMJ5"/>
<dbReference type="OrthoDB" id="1689029at2759"/>
<evidence type="ECO:0000256" key="6">
    <source>
        <dbReference type="ARBA" id="ARBA00022878"/>
    </source>
</evidence>
<reference evidence="15" key="4">
    <citation type="journal article" date="2015" name="G3 (Bethesda)">
        <title>Genome sequences of three phytopathogenic species of the Magnaporthaceae family of fungi.</title>
        <authorList>
            <person name="Okagaki L.H."/>
            <person name="Nunes C.C."/>
            <person name="Sailsbery J."/>
            <person name="Clay B."/>
            <person name="Brown D."/>
            <person name="John T."/>
            <person name="Oh Y."/>
            <person name="Young N."/>
            <person name="Fitzgerald M."/>
            <person name="Haas B.J."/>
            <person name="Zeng Q."/>
            <person name="Young S."/>
            <person name="Adiconis X."/>
            <person name="Fan L."/>
            <person name="Levin J.Z."/>
            <person name="Mitchell T.K."/>
            <person name="Okubara P.A."/>
            <person name="Farman M.L."/>
            <person name="Kohn L.M."/>
            <person name="Birren B."/>
            <person name="Ma L.-J."/>
            <person name="Dean R.A."/>
        </authorList>
    </citation>
    <scope>NUCLEOTIDE SEQUENCE</scope>
    <source>
        <strain evidence="15">ATCC 64411 / 73-15</strain>
    </source>
</reference>
<protein>
    <recommendedName>
        <fullName evidence="4">homogentisate 1,2-dioxygenase</fullName>
        <ecNumber evidence="4">1.13.11.5</ecNumber>
    </recommendedName>
</protein>
<sequence length="487" mass="53946">MTAMKSVPSPSGVTCQAAFLAQPSPQDPYRYQVGFGNRFASEAIPGTLPTARNTPQKVKYNLYAEQLNGSTVAAARATIQHVWMYRIYPAVAQSRCIAQPSINPHLESRFGSGNDKVEFVPNSLCWHPLPIPSPQEKHVDFVQGLKTMVGTGDPTTNEGVAVAIYCANRSMGKRALCNNDGDFLILPQQGRLDIQTEFGKMMVRPGELAVIQAGIYFTVNLPDGNSRGYVQELFGSHYELPELGPMGSNGLAMPRDFEFPIASFDLDKSEWEIVTKLAGKLWTCKKNHSPFDVVAWHGNYIPYKYALEKFISAAVADRDQSDPTIACVLTARSRTPGVQMVDFMAFTPRWNVASDSYRLPYYHRNMAAEIMGLIYGKYGGSSKDLRPGGLNVQPSYMPHGETHRAFMEATTKELRPERVGEGSLAFMFQVSAHCSVTKYALEETGSLTEPPASLWSDMEGHFYEHTDEANEDLARMGLQQLGQIQLS</sequence>
<dbReference type="InterPro" id="IPR046452">
    <property type="entry name" value="HgmA_N"/>
</dbReference>
<reference evidence="14" key="2">
    <citation type="submission" date="2010-05" db="EMBL/GenBank/DDBJ databases">
        <title>The Genome Sequence of Magnaporthe poae strain ATCC 64411.</title>
        <authorList>
            <consortium name="The Broad Institute Genome Sequencing Platform"/>
            <consortium name="Broad Institute Genome Sequencing Center for Infectious Disease"/>
            <person name="Ma L.-J."/>
            <person name="Dead R."/>
            <person name="Young S."/>
            <person name="Zeng Q."/>
            <person name="Koehrsen M."/>
            <person name="Alvarado L."/>
            <person name="Berlin A."/>
            <person name="Chapman S.B."/>
            <person name="Chen Z."/>
            <person name="Freedman E."/>
            <person name="Gellesch M."/>
            <person name="Goldberg J."/>
            <person name="Griggs A."/>
            <person name="Gujja S."/>
            <person name="Heilman E.R."/>
            <person name="Heiman D."/>
            <person name="Hepburn T."/>
            <person name="Howarth C."/>
            <person name="Jen D."/>
            <person name="Larson L."/>
            <person name="Mehta T."/>
            <person name="Neiman D."/>
            <person name="Pearson M."/>
            <person name="Roberts A."/>
            <person name="Saif S."/>
            <person name="Shea T."/>
            <person name="Shenoy N."/>
            <person name="Sisk P."/>
            <person name="Stolte C."/>
            <person name="Sykes S."/>
            <person name="Walk T."/>
            <person name="White J."/>
            <person name="Yandava C."/>
            <person name="Haas B."/>
            <person name="Nusbaum C."/>
            <person name="Birren B."/>
        </authorList>
    </citation>
    <scope>NUCLEOTIDE SEQUENCE</scope>
    <source>
        <strain evidence="14">ATCC 64411</strain>
    </source>
</reference>
<dbReference type="CDD" id="cd07000">
    <property type="entry name" value="cupin_HGO_N"/>
    <property type="match status" value="1"/>
</dbReference>
<dbReference type="Pfam" id="PF04209">
    <property type="entry name" value="HgmA_C"/>
    <property type="match status" value="1"/>
</dbReference>
<dbReference type="GO" id="GO:0046872">
    <property type="term" value="F:metal ion binding"/>
    <property type="evidence" value="ECO:0007669"/>
    <property type="project" value="UniProtKB-KW"/>
</dbReference>
<feature type="binding site" evidence="11">
    <location>
        <position position="378"/>
    </location>
    <ligand>
        <name>homogentisate</name>
        <dbReference type="ChEBI" id="CHEBI:16169"/>
    </ligand>
</feature>
<evidence type="ECO:0000256" key="4">
    <source>
        <dbReference type="ARBA" id="ARBA00013127"/>
    </source>
</evidence>
<dbReference type="EC" id="1.13.11.5" evidence="4"/>
<feature type="binding site" evidence="11">
    <location>
        <position position="363"/>
    </location>
    <ligand>
        <name>Fe cation</name>
        <dbReference type="ChEBI" id="CHEBI:24875"/>
    </ligand>
</feature>
<dbReference type="SUPFAM" id="SSF51182">
    <property type="entry name" value="RmlC-like cupins"/>
    <property type="match status" value="1"/>
</dbReference>
<dbReference type="EnsemblFungi" id="MAPG_01004T0">
    <property type="protein sequence ID" value="MAPG_01004T0"/>
    <property type="gene ID" value="MAPG_01004"/>
</dbReference>
<feature type="binding site" evidence="11">
    <location>
        <position position="369"/>
    </location>
    <ligand>
        <name>Fe cation</name>
        <dbReference type="ChEBI" id="CHEBI:24875"/>
    </ligand>
</feature>
<evidence type="ECO:0000256" key="7">
    <source>
        <dbReference type="ARBA" id="ARBA00022964"/>
    </source>
</evidence>
<keyword evidence="10" id="KW-0585">Phenylalanine catabolism</keyword>
<gene>
    <name evidence="14" type="ORF">MAPG_01004</name>
</gene>
<dbReference type="PANTHER" id="PTHR11056:SF0">
    <property type="entry name" value="HOMOGENTISATE 1,2-DIOXYGENASE"/>
    <property type="match status" value="1"/>
</dbReference>
<dbReference type="STRING" id="644358.A0A0C4DMJ5"/>
<reference evidence="16" key="1">
    <citation type="submission" date="2010-05" db="EMBL/GenBank/DDBJ databases">
        <title>The genome sequence of Magnaporthe poae strain ATCC 64411.</title>
        <authorList>
            <person name="Ma L.-J."/>
            <person name="Dead R."/>
            <person name="Young S."/>
            <person name="Zeng Q."/>
            <person name="Koehrsen M."/>
            <person name="Alvarado L."/>
            <person name="Berlin A."/>
            <person name="Chapman S.B."/>
            <person name="Chen Z."/>
            <person name="Freedman E."/>
            <person name="Gellesch M."/>
            <person name="Goldberg J."/>
            <person name="Griggs A."/>
            <person name="Gujja S."/>
            <person name="Heilman E.R."/>
            <person name="Heiman D."/>
            <person name="Hepburn T."/>
            <person name="Howarth C."/>
            <person name="Jen D."/>
            <person name="Larson L."/>
            <person name="Mehta T."/>
            <person name="Neiman D."/>
            <person name="Pearson M."/>
            <person name="Roberts A."/>
            <person name="Saif S."/>
            <person name="Shea T."/>
            <person name="Shenoy N."/>
            <person name="Sisk P."/>
            <person name="Stolte C."/>
            <person name="Sykes S."/>
            <person name="Walk T."/>
            <person name="White J."/>
            <person name="Yandava C."/>
            <person name="Haas B."/>
            <person name="Nusbaum C."/>
            <person name="Birren B."/>
        </authorList>
    </citation>
    <scope>NUCLEOTIDE SEQUENCE [LARGE SCALE GENOMIC DNA]</scope>
    <source>
        <strain evidence="16">ATCC 64411 / 73-15</strain>
    </source>
</reference>
<reference evidence="14" key="3">
    <citation type="submission" date="2011-03" db="EMBL/GenBank/DDBJ databases">
        <title>Annotation of Magnaporthe poae ATCC 64411.</title>
        <authorList>
            <person name="Ma L.-J."/>
            <person name="Dead R."/>
            <person name="Young S.K."/>
            <person name="Zeng Q."/>
            <person name="Gargeya S."/>
            <person name="Fitzgerald M."/>
            <person name="Haas B."/>
            <person name="Abouelleil A."/>
            <person name="Alvarado L."/>
            <person name="Arachchi H.M."/>
            <person name="Berlin A."/>
            <person name="Brown A."/>
            <person name="Chapman S.B."/>
            <person name="Chen Z."/>
            <person name="Dunbar C."/>
            <person name="Freedman E."/>
            <person name="Gearin G."/>
            <person name="Gellesch M."/>
            <person name="Goldberg J."/>
            <person name="Griggs A."/>
            <person name="Gujja S."/>
            <person name="Heiman D."/>
            <person name="Howarth C."/>
            <person name="Larson L."/>
            <person name="Lui A."/>
            <person name="MacDonald P.J.P."/>
            <person name="Mehta T."/>
            <person name="Montmayeur A."/>
            <person name="Murphy C."/>
            <person name="Neiman D."/>
            <person name="Pearson M."/>
            <person name="Priest M."/>
            <person name="Roberts A."/>
            <person name="Saif S."/>
            <person name="Shea T."/>
            <person name="Shenoy N."/>
            <person name="Sisk P."/>
            <person name="Stolte C."/>
            <person name="Sykes S."/>
            <person name="Yandava C."/>
            <person name="Wortman J."/>
            <person name="Nusbaum C."/>
            <person name="Birren B."/>
        </authorList>
    </citation>
    <scope>NUCLEOTIDE SEQUENCE</scope>
    <source>
        <strain evidence="14">ATCC 64411</strain>
    </source>
</reference>
<dbReference type="GO" id="GO:0006572">
    <property type="term" value="P:L-tyrosine catabolic process"/>
    <property type="evidence" value="ECO:0007669"/>
    <property type="project" value="UniProtKB-KW"/>
</dbReference>
<feature type="binding site" evidence="11">
    <location>
        <position position="399"/>
    </location>
    <ligand>
        <name>homogentisate</name>
        <dbReference type="ChEBI" id="CHEBI:16169"/>
    </ligand>
</feature>
<organism evidence="15 16">
    <name type="scientific">Magnaporthiopsis poae (strain ATCC 64411 / 73-15)</name>
    <name type="common">Kentucky bluegrass fungus</name>
    <name type="synonym">Magnaporthe poae</name>
    <dbReference type="NCBI Taxonomy" id="644358"/>
    <lineage>
        <taxon>Eukaryota</taxon>
        <taxon>Fungi</taxon>
        <taxon>Dikarya</taxon>
        <taxon>Ascomycota</taxon>
        <taxon>Pezizomycotina</taxon>
        <taxon>Sordariomycetes</taxon>
        <taxon>Sordariomycetidae</taxon>
        <taxon>Magnaporthales</taxon>
        <taxon>Magnaporthaceae</taxon>
        <taxon>Magnaporthiopsis</taxon>
    </lineage>
</organism>
<dbReference type="Pfam" id="PF20510">
    <property type="entry name" value="HgmA_N"/>
    <property type="match status" value="1"/>
</dbReference>
<evidence type="ECO:0000313" key="14">
    <source>
        <dbReference type="EMBL" id="KLU81924.1"/>
    </source>
</evidence>
<proteinExistence type="inferred from homology"/>
<accession>A0A0C4DMJ5</accession>
<dbReference type="GO" id="GO:0006559">
    <property type="term" value="P:L-phenylalanine catabolic process"/>
    <property type="evidence" value="ECO:0007669"/>
    <property type="project" value="UniProtKB-UniPathway"/>
</dbReference>
<keyword evidence="8" id="KW-0560">Oxidoreductase</keyword>
<dbReference type="GO" id="GO:0005737">
    <property type="term" value="C:cytoplasm"/>
    <property type="evidence" value="ECO:0007669"/>
    <property type="project" value="TreeGrafter"/>
</dbReference>
<reference evidence="15" key="5">
    <citation type="submission" date="2015-06" db="UniProtKB">
        <authorList>
            <consortium name="EnsemblFungi"/>
        </authorList>
    </citation>
    <scope>IDENTIFICATION</scope>
    <source>
        <strain evidence="15">ATCC 64411</strain>
    </source>
</reference>
<dbReference type="FunFam" id="2.60.120.10:FF:000034">
    <property type="entry name" value="Homogentisate 1,2-dioxygenase"/>
    <property type="match status" value="1"/>
</dbReference>
<evidence type="ECO:0000313" key="16">
    <source>
        <dbReference type="Proteomes" id="UP000011715"/>
    </source>
</evidence>
<dbReference type="InterPro" id="IPR005708">
    <property type="entry name" value="Homogentis_dOase"/>
</dbReference>
<evidence type="ECO:0000256" key="11">
    <source>
        <dbReference type="PIRSR" id="PIRSR605708-2"/>
    </source>
</evidence>
<feature type="domain" description="Homogentisate 1,2-dioxygenase N-terminal" evidence="13">
    <location>
        <begin position="30"/>
        <end position="307"/>
    </location>
</feature>
<evidence type="ECO:0000256" key="1">
    <source>
        <dbReference type="ARBA" id="ARBA00001962"/>
    </source>
</evidence>
<dbReference type="VEuPathDB" id="FungiDB:MAPG_01004"/>
<evidence type="ECO:0000256" key="8">
    <source>
        <dbReference type="ARBA" id="ARBA00023002"/>
    </source>
</evidence>
<evidence type="ECO:0000259" key="13">
    <source>
        <dbReference type="Pfam" id="PF20510"/>
    </source>
</evidence>
<dbReference type="InterPro" id="IPR011051">
    <property type="entry name" value="RmlC_Cupin_sf"/>
</dbReference>
<feature type="domain" description="Homogentisate 1,2-dioxygenase C-terminal" evidence="12">
    <location>
        <begin position="310"/>
        <end position="462"/>
    </location>
</feature>
<comment type="pathway">
    <text evidence="2">Amino-acid degradation; L-phenylalanine degradation; acetoacetate and fumarate from L-phenylalanine: step 4/6.</text>
</comment>
<keyword evidence="9 11" id="KW-0408">Iron</keyword>
<dbReference type="InterPro" id="IPR046451">
    <property type="entry name" value="HgmA_C"/>
</dbReference>
<dbReference type="Gene3D" id="2.60.120.10">
    <property type="entry name" value="Jelly Rolls"/>
    <property type="match status" value="1"/>
</dbReference>
<dbReference type="EMBL" id="GL876966">
    <property type="protein sequence ID" value="KLU81924.1"/>
    <property type="molecule type" value="Genomic_DNA"/>
</dbReference>
<keyword evidence="16" id="KW-1185">Reference proteome</keyword>
<feature type="binding site" evidence="11">
    <location>
        <position position="399"/>
    </location>
    <ligand>
        <name>Fe cation</name>
        <dbReference type="ChEBI" id="CHEBI:24875"/>
    </ligand>
</feature>
<evidence type="ECO:0000256" key="2">
    <source>
        <dbReference type="ARBA" id="ARBA00004704"/>
    </source>
</evidence>
<dbReference type="eggNOG" id="KOG1417">
    <property type="taxonomic scope" value="Eukaryota"/>
</dbReference>
<keyword evidence="6" id="KW-0828">Tyrosine catabolism</keyword>
<dbReference type="GO" id="GO:0004411">
    <property type="term" value="F:homogentisate 1,2-dioxygenase activity"/>
    <property type="evidence" value="ECO:0007669"/>
    <property type="project" value="UniProtKB-EC"/>
</dbReference>
<comment type="cofactor">
    <cofactor evidence="1 11">
        <name>Fe cation</name>
        <dbReference type="ChEBI" id="CHEBI:24875"/>
    </cofactor>
</comment>
<evidence type="ECO:0000313" key="15">
    <source>
        <dbReference type="EnsemblFungi" id="MAPG_01004T0"/>
    </source>
</evidence>
<comment type="similarity">
    <text evidence="3">Belongs to the homogentisate dioxygenase family.</text>
</comment>
<dbReference type="InterPro" id="IPR014710">
    <property type="entry name" value="RmlC-like_jellyroll"/>
</dbReference>
<evidence type="ECO:0000256" key="3">
    <source>
        <dbReference type="ARBA" id="ARBA00007757"/>
    </source>
</evidence>
<dbReference type="PANTHER" id="PTHR11056">
    <property type="entry name" value="HOMOGENTISATE 1,2-DIOXYGENASE"/>
    <property type="match status" value="1"/>
</dbReference>
<dbReference type="UniPathway" id="UPA00139">
    <property type="reaction ID" value="UER00339"/>
</dbReference>
<keyword evidence="7" id="KW-0223">Dioxygenase</keyword>
<keyword evidence="5 11" id="KW-0479">Metal-binding</keyword>
<dbReference type="EMBL" id="ADBL01000237">
    <property type="status" value="NOT_ANNOTATED_CDS"/>
    <property type="molecule type" value="Genomic_DNA"/>
</dbReference>
<dbReference type="OMA" id="YHRNMAT"/>
<evidence type="ECO:0000256" key="10">
    <source>
        <dbReference type="ARBA" id="ARBA00023232"/>
    </source>
</evidence>